<accession>A0ACB5TAM1</accession>
<keyword evidence="2" id="KW-1185">Reference proteome</keyword>
<name>A0ACB5TAM1_AMBMO</name>
<gene>
    <name evidence="1" type="ORF">Amon02_000683200</name>
</gene>
<evidence type="ECO:0000313" key="2">
    <source>
        <dbReference type="Proteomes" id="UP001165064"/>
    </source>
</evidence>
<dbReference type="EMBL" id="BSXS01005492">
    <property type="protein sequence ID" value="GME84424.1"/>
    <property type="molecule type" value="Genomic_DNA"/>
</dbReference>
<proteinExistence type="predicted"/>
<reference evidence="1" key="1">
    <citation type="submission" date="2023-04" db="EMBL/GenBank/DDBJ databases">
        <title>Ambrosiozyma monospora NBRC 10751.</title>
        <authorList>
            <person name="Ichikawa N."/>
            <person name="Sato H."/>
            <person name="Tonouchi N."/>
        </authorList>
    </citation>
    <scope>NUCLEOTIDE SEQUENCE</scope>
    <source>
        <strain evidence="1">NBRC 10751</strain>
    </source>
</reference>
<evidence type="ECO:0000313" key="1">
    <source>
        <dbReference type="EMBL" id="GME84424.1"/>
    </source>
</evidence>
<organism evidence="1 2">
    <name type="scientific">Ambrosiozyma monospora</name>
    <name type="common">Yeast</name>
    <name type="synonym">Endomycopsis monosporus</name>
    <dbReference type="NCBI Taxonomy" id="43982"/>
    <lineage>
        <taxon>Eukaryota</taxon>
        <taxon>Fungi</taxon>
        <taxon>Dikarya</taxon>
        <taxon>Ascomycota</taxon>
        <taxon>Saccharomycotina</taxon>
        <taxon>Pichiomycetes</taxon>
        <taxon>Pichiales</taxon>
        <taxon>Pichiaceae</taxon>
        <taxon>Ambrosiozyma</taxon>
    </lineage>
</organism>
<protein>
    <submittedName>
        <fullName evidence="1">Unnamed protein product</fullName>
    </submittedName>
</protein>
<dbReference type="Proteomes" id="UP001165064">
    <property type="component" value="Unassembled WGS sequence"/>
</dbReference>
<sequence>MITEISQSGNHYHFPAEVLNITKPFLFEIRCLVLNYVILIFANKLTIYPFDAFPNPIIKLLGYNPALDNIIDLALQDLQFNQYIITDVYFNEIASFILSRSTPLKRLSIVDCNPCAVYKRNTSTNVSVFMQRFQILDVHCDYYEDQRRQFQMLYIQHATTLTMKPELFLLVMGRGQKLYRLVTLKLGFDLSKKEIDSVKEIPPENETYHCISDLTNLNSRNRDIITASIRITGTNPHPLASDVYLRLFNQCVVLHLRERCPRTSSNMNWIERIPYYKCVSINLDWEVVRSLNLRNAEFLKELRLYGHSVDASLFNIITDTLHSLYCGLENEFNDLAIELPLSLRNLEIATMIVPTISNAKMLKNLKDVKIYLTNSVIPDRPGLSFDKFFRMQLSIERLPPVVTNLDLSDDAGKIDIEEHLSFNHLFLLENLNIGTYTFESSSLYYP</sequence>
<comment type="caution">
    <text evidence="1">The sequence shown here is derived from an EMBL/GenBank/DDBJ whole genome shotgun (WGS) entry which is preliminary data.</text>
</comment>